<organism evidence="7 8">
    <name type="scientific">Arsenicicoccus bolidensis</name>
    <dbReference type="NCBI Taxonomy" id="229480"/>
    <lineage>
        <taxon>Bacteria</taxon>
        <taxon>Bacillati</taxon>
        <taxon>Actinomycetota</taxon>
        <taxon>Actinomycetes</taxon>
        <taxon>Micrococcales</taxon>
        <taxon>Intrasporangiaceae</taxon>
        <taxon>Arsenicicoccus</taxon>
    </lineage>
</organism>
<evidence type="ECO:0000259" key="6">
    <source>
        <dbReference type="Pfam" id="PF02737"/>
    </source>
</evidence>
<feature type="domain" description="3-hydroxyacyl-CoA dehydrogenase NAD binding" evidence="6">
    <location>
        <begin position="13"/>
        <end position="185"/>
    </location>
</feature>
<keyword evidence="3" id="KW-0560">Oxidoreductase</keyword>
<name>A0ABS9Q200_9MICO</name>
<evidence type="ECO:0000256" key="2">
    <source>
        <dbReference type="ARBA" id="ARBA00009463"/>
    </source>
</evidence>
<feature type="compositionally biased region" description="Gly residues" evidence="4">
    <location>
        <begin position="333"/>
        <end position="348"/>
    </location>
</feature>
<proteinExistence type="inferred from homology"/>
<dbReference type="PANTHER" id="PTHR48075:SF5">
    <property type="entry name" value="3-HYDROXYBUTYRYL-COA DEHYDROGENASE"/>
    <property type="match status" value="1"/>
</dbReference>
<evidence type="ECO:0000256" key="1">
    <source>
        <dbReference type="ARBA" id="ARBA00005086"/>
    </source>
</evidence>
<dbReference type="InterPro" id="IPR008927">
    <property type="entry name" value="6-PGluconate_DH-like_C_sf"/>
</dbReference>
<dbReference type="Pfam" id="PF02737">
    <property type="entry name" value="3HCDH_N"/>
    <property type="match status" value="1"/>
</dbReference>
<comment type="pathway">
    <text evidence="1">Lipid metabolism; butanoate metabolism.</text>
</comment>
<dbReference type="EMBL" id="JAKRCV010000008">
    <property type="protein sequence ID" value="MCG7321118.1"/>
    <property type="molecule type" value="Genomic_DNA"/>
</dbReference>
<evidence type="ECO:0000313" key="7">
    <source>
        <dbReference type="EMBL" id="MCG7321118.1"/>
    </source>
</evidence>
<gene>
    <name evidence="7" type="ORF">MHL29_04305</name>
</gene>
<dbReference type="InterPro" id="IPR006108">
    <property type="entry name" value="3HC_DH_C"/>
</dbReference>
<feature type="region of interest" description="Disordered" evidence="4">
    <location>
        <begin position="318"/>
        <end position="348"/>
    </location>
</feature>
<sequence>MSPYVAPGAITRVAVVGAGAIGAAWATLATARGLDVAVADPAPDAEERLRSTVDRQREQLPPRETGGRTGDLTLVRDVAEAVRDADLVIEAGPERLDVKREIFAAADAAARPDVLLTSSSSGLTPSSFQDACTHHPERVLVAHPFNPPHLVPLIEIVGGSRTDAAAVDAAMATFAHLGKHPIRINAELPGHVTNRLQAALWREAYDLVARGVVTVADVDTAIASGPGLRWALYGPFATQHLSGGPGGIGHVLEHLGPPMLDWWADLGQPELTPELCRTIAAQTDDAMAGQDLDEVTRRRDEALQALLALKAASGIDAPADTHPAAGPAAGSAAGPGPGSAAGQGGSHA</sequence>
<evidence type="ECO:0000256" key="3">
    <source>
        <dbReference type="ARBA" id="ARBA00023002"/>
    </source>
</evidence>
<dbReference type="SUPFAM" id="SSF51735">
    <property type="entry name" value="NAD(P)-binding Rossmann-fold domains"/>
    <property type="match status" value="1"/>
</dbReference>
<comment type="similarity">
    <text evidence="2">Belongs to the 3-hydroxyacyl-CoA dehydrogenase family.</text>
</comment>
<dbReference type="InterPro" id="IPR013328">
    <property type="entry name" value="6PGD_dom2"/>
</dbReference>
<dbReference type="PANTHER" id="PTHR48075">
    <property type="entry name" value="3-HYDROXYACYL-COA DEHYDROGENASE FAMILY PROTEIN"/>
    <property type="match status" value="1"/>
</dbReference>
<dbReference type="InterPro" id="IPR006176">
    <property type="entry name" value="3-OHacyl-CoA_DH_NAD-bd"/>
</dbReference>
<feature type="domain" description="3-hydroxyacyl-CoA dehydrogenase C-terminal" evidence="5">
    <location>
        <begin position="190"/>
        <end position="255"/>
    </location>
</feature>
<accession>A0ABS9Q200</accession>
<dbReference type="Gene3D" id="1.10.1040.10">
    <property type="entry name" value="N-(1-d-carboxylethyl)-l-norvaline Dehydrogenase, domain 2"/>
    <property type="match status" value="1"/>
</dbReference>
<keyword evidence="8" id="KW-1185">Reference proteome</keyword>
<dbReference type="RefSeq" id="WP_239262533.1">
    <property type="nucleotide sequence ID" value="NZ_JAKRCV010000008.1"/>
</dbReference>
<evidence type="ECO:0000259" key="5">
    <source>
        <dbReference type="Pfam" id="PF00725"/>
    </source>
</evidence>
<evidence type="ECO:0000313" key="8">
    <source>
        <dbReference type="Proteomes" id="UP001521931"/>
    </source>
</evidence>
<feature type="compositionally biased region" description="Low complexity" evidence="4">
    <location>
        <begin position="323"/>
        <end position="332"/>
    </location>
</feature>
<protein>
    <submittedName>
        <fullName evidence="7">3-hydroxyacyl-CoA dehydrogenase NAD-binding domain-containing protein</fullName>
    </submittedName>
</protein>
<dbReference type="Pfam" id="PF00725">
    <property type="entry name" value="3HCDH"/>
    <property type="match status" value="1"/>
</dbReference>
<dbReference type="Proteomes" id="UP001521931">
    <property type="component" value="Unassembled WGS sequence"/>
</dbReference>
<evidence type="ECO:0000256" key="4">
    <source>
        <dbReference type="SAM" id="MobiDB-lite"/>
    </source>
</evidence>
<dbReference type="InterPro" id="IPR036291">
    <property type="entry name" value="NAD(P)-bd_dom_sf"/>
</dbReference>
<dbReference type="SUPFAM" id="SSF48179">
    <property type="entry name" value="6-phosphogluconate dehydrogenase C-terminal domain-like"/>
    <property type="match status" value="1"/>
</dbReference>
<reference evidence="7 8" key="1">
    <citation type="submission" date="2022-02" db="EMBL/GenBank/DDBJ databases">
        <title>Uncovering new skin microbiome diversity through culturing and metagenomics.</title>
        <authorList>
            <person name="Conlan S."/>
            <person name="Deming C."/>
            <person name="Nisc Comparative Sequencing Program N."/>
            <person name="Segre J.A."/>
        </authorList>
    </citation>
    <scope>NUCLEOTIDE SEQUENCE [LARGE SCALE GENOMIC DNA]</scope>
    <source>
        <strain evidence="7 8">ACRQZ</strain>
    </source>
</reference>
<comment type="caution">
    <text evidence="7">The sequence shown here is derived from an EMBL/GenBank/DDBJ whole genome shotgun (WGS) entry which is preliminary data.</text>
</comment>
<dbReference type="Gene3D" id="3.40.50.720">
    <property type="entry name" value="NAD(P)-binding Rossmann-like Domain"/>
    <property type="match status" value="1"/>
</dbReference>